<reference evidence="2 3" key="1">
    <citation type="submission" date="2020-04" db="EMBL/GenBank/DDBJ databases">
        <title>Draft Genome Sequence of Streptomyces morookaense DSM 40503, an 8-azaguanine-producing strain.</title>
        <authorList>
            <person name="Qi J."/>
            <person name="Gao J.-M."/>
        </authorList>
    </citation>
    <scope>NUCLEOTIDE SEQUENCE [LARGE SCALE GENOMIC DNA]</scope>
    <source>
        <strain evidence="2 3">DSM 40503</strain>
    </source>
</reference>
<dbReference type="PANTHER" id="PTHR36222:SF1">
    <property type="entry name" value="SERINE PROTEASE INHIBITOR RV3364C"/>
    <property type="match status" value="1"/>
</dbReference>
<proteinExistence type="predicted"/>
<dbReference type="EMBL" id="JABBXF010000030">
    <property type="protein sequence ID" value="NVK78926.1"/>
    <property type="molecule type" value="Genomic_DNA"/>
</dbReference>
<dbReference type="InterPro" id="IPR004942">
    <property type="entry name" value="Roadblock/LAMTOR2_dom"/>
</dbReference>
<accession>A0A7Y7B5E5</accession>
<evidence type="ECO:0000313" key="3">
    <source>
        <dbReference type="Proteomes" id="UP000587462"/>
    </source>
</evidence>
<organism evidence="2 3">
    <name type="scientific">Streptomyces morookaense</name>
    <name type="common">Streptoverticillium morookaense</name>
    <dbReference type="NCBI Taxonomy" id="1970"/>
    <lineage>
        <taxon>Bacteria</taxon>
        <taxon>Bacillati</taxon>
        <taxon>Actinomycetota</taxon>
        <taxon>Actinomycetes</taxon>
        <taxon>Kitasatosporales</taxon>
        <taxon>Streptomycetaceae</taxon>
        <taxon>Streptomyces</taxon>
    </lineage>
</organism>
<dbReference type="PANTHER" id="PTHR36222">
    <property type="entry name" value="SERINE PROTEASE INHIBITOR RV3364C"/>
    <property type="match status" value="1"/>
</dbReference>
<name>A0A7Y7B5E5_STRMO</name>
<gene>
    <name evidence="2" type="ORF">HG542_14770</name>
</gene>
<dbReference type="AlphaFoldDB" id="A0A7Y7B5E5"/>
<comment type="caution">
    <text evidence="2">The sequence shown here is derived from an EMBL/GenBank/DDBJ whole genome shotgun (WGS) entry which is preliminary data.</text>
</comment>
<dbReference type="Gene3D" id="3.30.450.30">
    <property type="entry name" value="Dynein light chain 2a, cytoplasmic"/>
    <property type="match status" value="1"/>
</dbReference>
<keyword evidence="3" id="KW-1185">Reference proteome</keyword>
<sequence length="149" mass="15195">MTTDGTLHAVDPQTAADDVTWLIRNFVHATPGVRHAVAVSADGLVLAAAGTGLGGEAAERLAAVACGLVSLTRGAAEVCGTGWVNQTVVDMDGGFLCTMTISDGSALTVLTGAGCDIGLVAYEAARLVDRVGEVLTPEVRVGLRRMLMD</sequence>
<dbReference type="InterPro" id="IPR053141">
    <property type="entry name" value="Mycobact_SerProt_Inhib_Rv3364c"/>
</dbReference>
<dbReference type="Pfam" id="PF03259">
    <property type="entry name" value="Robl_LC7"/>
    <property type="match status" value="1"/>
</dbReference>
<protein>
    <submittedName>
        <fullName evidence="2">Roadblock/LC7 domain-containing protein</fullName>
    </submittedName>
</protein>
<evidence type="ECO:0000313" key="2">
    <source>
        <dbReference type="EMBL" id="NVK78926.1"/>
    </source>
</evidence>
<dbReference type="RefSeq" id="WP_171081497.1">
    <property type="nucleotide sequence ID" value="NZ_BNBU01000006.1"/>
</dbReference>
<dbReference type="Proteomes" id="UP000587462">
    <property type="component" value="Unassembled WGS sequence"/>
</dbReference>
<dbReference type="SUPFAM" id="SSF103196">
    <property type="entry name" value="Roadblock/LC7 domain"/>
    <property type="match status" value="1"/>
</dbReference>
<dbReference type="SMART" id="SM00960">
    <property type="entry name" value="Robl_LC7"/>
    <property type="match status" value="1"/>
</dbReference>
<feature type="domain" description="Roadblock/LAMTOR2" evidence="1">
    <location>
        <begin position="20"/>
        <end position="111"/>
    </location>
</feature>
<evidence type="ECO:0000259" key="1">
    <source>
        <dbReference type="SMART" id="SM00960"/>
    </source>
</evidence>